<gene>
    <name evidence="1" type="ORF">HMPREF9715_00905</name>
</gene>
<organism evidence="1 2">
    <name type="scientific">Myroides odoratimimus CIP 101113</name>
    <dbReference type="NCBI Taxonomy" id="883154"/>
    <lineage>
        <taxon>Bacteria</taxon>
        <taxon>Pseudomonadati</taxon>
        <taxon>Bacteroidota</taxon>
        <taxon>Flavobacteriia</taxon>
        <taxon>Flavobacteriales</taxon>
        <taxon>Flavobacteriaceae</taxon>
        <taxon>Myroides</taxon>
    </lineage>
</organism>
<accession>A0AAV3F5V2</accession>
<dbReference type="AlphaFoldDB" id="A0AAV3F5V2"/>
<comment type="caution">
    <text evidence="1">The sequence shown here is derived from an EMBL/GenBank/DDBJ whole genome shotgun (WGS) entry which is preliminary data.</text>
</comment>
<name>A0AAV3F5V2_9FLAO</name>
<evidence type="ECO:0000313" key="1">
    <source>
        <dbReference type="EMBL" id="EHO13831.1"/>
    </source>
</evidence>
<protein>
    <submittedName>
        <fullName evidence="1">Uncharacterized protein</fullName>
    </submittedName>
</protein>
<evidence type="ECO:0000313" key="2">
    <source>
        <dbReference type="Proteomes" id="UP000004834"/>
    </source>
</evidence>
<proteinExistence type="predicted"/>
<dbReference type="EMBL" id="AGEE01000008">
    <property type="protein sequence ID" value="EHO13831.1"/>
    <property type="molecule type" value="Genomic_DNA"/>
</dbReference>
<reference evidence="1 2" key="1">
    <citation type="submission" date="2011-11" db="EMBL/GenBank/DDBJ databases">
        <title>The Genome Sequence of Myroides odoratimimus CIP 101113.</title>
        <authorList>
            <person name="Earl A."/>
            <person name="Ward D."/>
            <person name="Feldgarden M."/>
            <person name="Gevers D."/>
            <person name="Huys G."/>
            <person name="Young S.K."/>
            <person name="Zeng Q."/>
            <person name="Gargeya S."/>
            <person name="Fitzgerald M."/>
            <person name="Haas B."/>
            <person name="Abouelleil A."/>
            <person name="Alvarado L."/>
            <person name="Arachchi H.M."/>
            <person name="Berlin A."/>
            <person name="Brown A."/>
            <person name="Chapman S.B."/>
            <person name="Chen Z."/>
            <person name="Dunbar C."/>
            <person name="Freedman E."/>
            <person name="Gearin G."/>
            <person name="Goldberg J."/>
            <person name="Griggs A."/>
            <person name="Gujja S."/>
            <person name="Heiman D."/>
            <person name="Howarth C."/>
            <person name="Larson L."/>
            <person name="Lui A."/>
            <person name="MacDonald P.J.P."/>
            <person name="Montmayeur A."/>
            <person name="Murphy C."/>
            <person name="Neiman D."/>
            <person name="Pearson M."/>
            <person name="Priest M."/>
            <person name="Roberts A."/>
            <person name="Saif S."/>
            <person name="Shea T."/>
            <person name="Shenoy N."/>
            <person name="Sisk P."/>
            <person name="Stolte C."/>
            <person name="Sykes S."/>
            <person name="Wortman J."/>
            <person name="Nusbaum C."/>
            <person name="Birren B."/>
        </authorList>
    </citation>
    <scope>NUCLEOTIDE SEQUENCE [LARGE SCALE GENOMIC DNA]</scope>
    <source>
        <strain evidence="1 2">CIP 101113</strain>
    </source>
</reference>
<sequence>MYGFHDWECTIEFNTELFTQDLLQECLDFFYWNYDKKGDLYAEYAKKLAKSIIYLSMEWNEEGIIDKFKDVEGFPPLDGSMGVKLIVSDTFEFEDEDFTCKLRDL</sequence>
<dbReference type="Proteomes" id="UP000004834">
    <property type="component" value="Unassembled WGS sequence"/>
</dbReference>